<sequence>MATAKEVLIERFVNLENALASPEVSPLALTQRAHNEKARMLRNGLAIIEFNIIEDFIKRRIGEAFKYLGTCGIAFNDLPQTIIEASLYKALKGILQRAENLKRTTGDHITFIQSEAKFLASTLDSSFELSEYTLGWDKSNLSTEDLKDIFKIFQIQGGWSSVQEISSMLNITLIQPSDIFRNAAQRRHKAAHNPNSDAPINDLTDFVLQGKIIALAFDALISKSLKHILDNDNNFLQGNLKTIPSQLKFRFLKNVDGKWKEYVGNSNRAYRTNTDFNIILNESKIRAQNKNEILVIKPSENSIKDWFITEI</sequence>
<gene>
    <name evidence="2" type="ORF">PW52_16845</name>
</gene>
<proteinExistence type="predicted"/>
<dbReference type="AlphaFoldDB" id="A0A0D7VVZ9"/>
<reference evidence="2 3" key="1">
    <citation type="submission" date="2014-11" db="EMBL/GenBank/DDBJ databases">
        <title>Tamlana sedimentorum sp. nov., isolated from shallow sand sediments of the Sea of Japan.</title>
        <authorList>
            <person name="Romanenko L.A."/>
        </authorList>
    </citation>
    <scope>NUCLEOTIDE SEQUENCE [LARGE SCALE GENOMIC DNA]</scope>
    <source>
        <strain evidence="2 3">JCM 19808</strain>
    </source>
</reference>
<dbReference type="EMBL" id="JTDW01000034">
    <property type="protein sequence ID" value="KJD31055.1"/>
    <property type="molecule type" value="Genomic_DNA"/>
</dbReference>
<dbReference type="RefSeq" id="WP_044634152.1">
    <property type="nucleotide sequence ID" value="NZ_JTDW01000034.1"/>
</dbReference>
<accession>A0A0D7VVZ9</accession>
<evidence type="ECO:0000313" key="3">
    <source>
        <dbReference type="Proteomes" id="UP000032578"/>
    </source>
</evidence>
<name>A0A0D7VVZ9_9FLAO</name>
<dbReference type="OrthoDB" id="7054269at2"/>
<organism evidence="2 3">
    <name type="scientific">Neotamlana sedimentorum</name>
    <dbReference type="NCBI Taxonomy" id="1435349"/>
    <lineage>
        <taxon>Bacteria</taxon>
        <taxon>Pseudomonadati</taxon>
        <taxon>Bacteroidota</taxon>
        <taxon>Flavobacteriia</taxon>
        <taxon>Flavobacteriales</taxon>
        <taxon>Flavobacteriaceae</taxon>
        <taxon>Neotamlana</taxon>
    </lineage>
</organism>
<keyword evidence="3" id="KW-1185">Reference proteome</keyword>
<protein>
    <recommendedName>
        <fullName evidence="1">RiboL-PSP-HEPN domain-containing protein</fullName>
    </recommendedName>
</protein>
<evidence type="ECO:0000313" key="2">
    <source>
        <dbReference type="EMBL" id="KJD31055.1"/>
    </source>
</evidence>
<dbReference type="Pfam" id="PF18735">
    <property type="entry name" value="HEPN_RiboL-PSP"/>
    <property type="match status" value="1"/>
</dbReference>
<dbReference type="Proteomes" id="UP000032578">
    <property type="component" value="Unassembled WGS sequence"/>
</dbReference>
<comment type="caution">
    <text evidence="2">The sequence shown here is derived from an EMBL/GenBank/DDBJ whole genome shotgun (WGS) entry which is preliminary data.</text>
</comment>
<dbReference type="PATRIC" id="fig|1435349.4.peg.1928"/>
<evidence type="ECO:0000259" key="1">
    <source>
        <dbReference type="Pfam" id="PF18735"/>
    </source>
</evidence>
<feature type="domain" description="RiboL-PSP-HEPN" evidence="1">
    <location>
        <begin position="41"/>
        <end position="203"/>
    </location>
</feature>
<dbReference type="InterPro" id="IPR041519">
    <property type="entry name" value="HEPN_RiboL-PSP"/>
</dbReference>